<protein>
    <recommendedName>
        <fullName evidence="8">Rod shape-determining protein MreB</fullName>
    </recommendedName>
</protein>
<dbReference type="InterPro" id="IPR004753">
    <property type="entry name" value="MreB"/>
</dbReference>
<dbReference type="GO" id="GO:0005524">
    <property type="term" value="F:ATP binding"/>
    <property type="evidence" value="ECO:0007669"/>
    <property type="project" value="UniProtKB-KW"/>
</dbReference>
<keyword evidence="3" id="KW-0547">Nucleotide-binding</keyword>
<dbReference type="InterPro" id="IPR056546">
    <property type="entry name" value="MreB_MamK-like"/>
</dbReference>
<evidence type="ECO:0000256" key="1">
    <source>
        <dbReference type="ARBA" id="ARBA00004496"/>
    </source>
</evidence>
<evidence type="ECO:0000256" key="6">
    <source>
        <dbReference type="ARBA" id="ARBA00023458"/>
    </source>
</evidence>
<dbReference type="Pfam" id="PF06723">
    <property type="entry name" value="MreB_Mbl"/>
    <property type="match status" value="1"/>
</dbReference>
<keyword evidence="2" id="KW-0963">Cytoplasm</keyword>
<comment type="subcellular location">
    <subcellularLocation>
        <location evidence="1">Cytoplasm</location>
    </subcellularLocation>
</comment>
<evidence type="ECO:0000256" key="2">
    <source>
        <dbReference type="ARBA" id="ARBA00022490"/>
    </source>
</evidence>
<name>A0AAW2H659_9NEOP</name>
<evidence type="ECO:0000256" key="3">
    <source>
        <dbReference type="ARBA" id="ARBA00022741"/>
    </source>
</evidence>
<sequence>MLGRTSGNVLAIRPMRDGVIADFELAEQMIKYFIRKVKKQYFLKRSTVVVCVPSGSTPVERRAIQDSVYGAGGNKVLLIEEPVAAALGANLPIMDPVGSMVVDIGGGTTEVAVLSLGGIVFARSARIGGDKMDDAIIAYIKKKYGLTIGEATAQLVKETIGNLVPDTTKNTKPATIEIKGIDLVTGLPKEILVDEYEIKEALEPSIANIIDICKEALENTPPELAGDIVEKATCSYCYKSFRKCSFGYW</sequence>
<dbReference type="NCBIfam" id="NF010539">
    <property type="entry name" value="PRK13927.1"/>
    <property type="match status" value="1"/>
</dbReference>
<dbReference type="SUPFAM" id="SSF53067">
    <property type="entry name" value="Actin-like ATPase domain"/>
    <property type="match status" value="2"/>
</dbReference>
<dbReference type="GO" id="GO:0005737">
    <property type="term" value="C:cytoplasm"/>
    <property type="evidence" value="ECO:0007669"/>
    <property type="project" value="UniProtKB-SubCell"/>
</dbReference>
<dbReference type="PRINTS" id="PR01652">
    <property type="entry name" value="SHAPEPROTEIN"/>
</dbReference>
<comment type="caution">
    <text evidence="7">The sequence shown here is derived from an EMBL/GenBank/DDBJ whole genome shotgun (WGS) entry which is preliminary data.</text>
</comment>
<dbReference type="CDD" id="cd10225">
    <property type="entry name" value="ASKHA_NBD_MreB-like"/>
    <property type="match status" value="1"/>
</dbReference>
<evidence type="ECO:0008006" key="8">
    <source>
        <dbReference type="Google" id="ProtNLM"/>
    </source>
</evidence>
<dbReference type="PANTHER" id="PTHR42749">
    <property type="entry name" value="CELL SHAPE-DETERMINING PROTEIN MREB"/>
    <property type="match status" value="1"/>
</dbReference>
<keyword evidence="4" id="KW-0067">ATP-binding</keyword>
<evidence type="ECO:0000256" key="4">
    <source>
        <dbReference type="ARBA" id="ARBA00022840"/>
    </source>
</evidence>
<proteinExistence type="inferred from homology"/>
<reference evidence="7" key="1">
    <citation type="journal article" date="2024" name="Gigascience">
        <title>Chromosome-level genome of the poultry shaft louse Menopon gallinae provides insight into the host-switching and adaptive evolution of parasitic lice.</title>
        <authorList>
            <person name="Xu Y."/>
            <person name="Ma L."/>
            <person name="Liu S."/>
            <person name="Liang Y."/>
            <person name="Liu Q."/>
            <person name="He Z."/>
            <person name="Tian L."/>
            <person name="Duan Y."/>
            <person name="Cai W."/>
            <person name="Li H."/>
            <person name="Song F."/>
        </authorList>
    </citation>
    <scope>NUCLEOTIDE SEQUENCE</scope>
    <source>
        <strain evidence="7">Cailab_2023a</strain>
    </source>
</reference>
<dbReference type="EMBL" id="JARGDH010000093">
    <property type="protein sequence ID" value="KAL0263868.1"/>
    <property type="molecule type" value="Genomic_DNA"/>
</dbReference>
<dbReference type="GO" id="GO:0000902">
    <property type="term" value="P:cell morphogenesis"/>
    <property type="evidence" value="ECO:0007669"/>
    <property type="project" value="InterPro"/>
</dbReference>
<dbReference type="AlphaFoldDB" id="A0AAW2H659"/>
<dbReference type="InterPro" id="IPR043129">
    <property type="entry name" value="ATPase_NBD"/>
</dbReference>
<evidence type="ECO:0000313" key="7">
    <source>
        <dbReference type="EMBL" id="KAL0263868.1"/>
    </source>
</evidence>
<gene>
    <name evidence="7" type="ORF">PYX00_011169</name>
</gene>
<dbReference type="GO" id="GO:0008360">
    <property type="term" value="P:regulation of cell shape"/>
    <property type="evidence" value="ECO:0007669"/>
    <property type="project" value="UniProtKB-KW"/>
</dbReference>
<comment type="similarity">
    <text evidence="6">Belongs to the FtsA/MreB family.</text>
</comment>
<organism evidence="7">
    <name type="scientific">Menopon gallinae</name>
    <name type="common">poultry shaft louse</name>
    <dbReference type="NCBI Taxonomy" id="328185"/>
    <lineage>
        <taxon>Eukaryota</taxon>
        <taxon>Metazoa</taxon>
        <taxon>Ecdysozoa</taxon>
        <taxon>Arthropoda</taxon>
        <taxon>Hexapoda</taxon>
        <taxon>Insecta</taxon>
        <taxon>Pterygota</taxon>
        <taxon>Neoptera</taxon>
        <taxon>Paraneoptera</taxon>
        <taxon>Psocodea</taxon>
        <taxon>Troctomorpha</taxon>
        <taxon>Phthiraptera</taxon>
        <taxon>Amblycera</taxon>
        <taxon>Menoponidae</taxon>
        <taxon>Menopon</taxon>
    </lineage>
</organism>
<keyword evidence="5" id="KW-0133">Cell shape</keyword>
<dbReference type="PANTHER" id="PTHR42749:SF1">
    <property type="entry name" value="CELL SHAPE-DETERMINING PROTEIN MREB"/>
    <property type="match status" value="1"/>
</dbReference>
<accession>A0AAW2H659</accession>
<dbReference type="Gene3D" id="3.30.420.40">
    <property type="match status" value="2"/>
</dbReference>
<evidence type="ECO:0000256" key="5">
    <source>
        <dbReference type="ARBA" id="ARBA00022960"/>
    </source>
</evidence>